<organism evidence="1 2">
    <name type="scientific">Hyalomma asiaticum</name>
    <name type="common">Tick</name>
    <dbReference type="NCBI Taxonomy" id="266040"/>
    <lineage>
        <taxon>Eukaryota</taxon>
        <taxon>Metazoa</taxon>
        <taxon>Ecdysozoa</taxon>
        <taxon>Arthropoda</taxon>
        <taxon>Chelicerata</taxon>
        <taxon>Arachnida</taxon>
        <taxon>Acari</taxon>
        <taxon>Parasitiformes</taxon>
        <taxon>Ixodida</taxon>
        <taxon>Ixodoidea</taxon>
        <taxon>Ixodidae</taxon>
        <taxon>Hyalomminae</taxon>
        <taxon>Hyalomma</taxon>
    </lineage>
</organism>
<proteinExistence type="predicted"/>
<dbReference type="EMBL" id="CM023481">
    <property type="protein sequence ID" value="KAH6945476.1"/>
    <property type="molecule type" value="Genomic_DNA"/>
</dbReference>
<name>A0ACB7TGU2_HYAAI</name>
<evidence type="ECO:0000313" key="2">
    <source>
        <dbReference type="Proteomes" id="UP000821845"/>
    </source>
</evidence>
<keyword evidence="2" id="KW-1185">Reference proteome</keyword>
<accession>A0ACB7TGU2</accession>
<gene>
    <name evidence="1" type="ORF">HPB50_008715</name>
</gene>
<protein>
    <submittedName>
        <fullName evidence="1">Uncharacterized protein</fullName>
    </submittedName>
</protein>
<comment type="caution">
    <text evidence="1">The sequence shown here is derived from an EMBL/GenBank/DDBJ whole genome shotgun (WGS) entry which is preliminary data.</text>
</comment>
<sequence>MDLSKLPKPDLILMCKELGVNIAQISRKPQIVQAIEAIGAEEDELRECWELIESNKKKEVEEKELKRQASERFDETPSVAASLFKRALRLCLDDSARRREYAKVKHDLTGNGYPRQLLRQQELRSGEPPGNKPSDRKKTAPFPYAPGVSETLARILKSYNVQVARN</sequence>
<reference evidence="1" key="1">
    <citation type="submission" date="2020-05" db="EMBL/GenBank/DDBJ databases">
        <title>Large-scale comparative analyses of tick genomes elucidate their genetic diversity and vector capacities.</title>
        <authorList>
            <person name="Jia N."/>
            <person name="Wang J."/>
            <person name="Shi W."/>
            <person name="Du L."/>
            <person name="Sun Y."/>
            <person name="Zhan W."/>
            <person name="Jiang J."/>
            <person name="Wang Q."/>
            <person name="Zhang B."/>
            <person name="Ji P."/>
            <person name="Sakyi L.B."/>
            <person name="Cui X."/>
            <person name="Yuan T."/>
            <person name="Jiang B."/>
            <person name="Yang W."/>
            <person name="Lam T.T.-Y."/>
            <person name="Chang Q."/>
            <person name="Ding S."/>
            <person name="Wang X."/>
            <person name="Zhu J."/>
            <person name="Ruan X."/>
            <person name="Zhao L."/>
            <person name="Wei J."/>
            <person name="Que T."/>
            <person name="Du C."/>
            <person name="Cheng J."/>
            <person name="Dai P."/>
            <person name="Han X."/>
            <person name="Huang E."/>
            <person name="Gao Y."/>
            <person name="Liu J."/>
            <person name="Shao H."/>
            <person name="Ye R."/>
            <person name="Li L."/>
            <person name="Wei W."/>
            <person name="Wang X."/>
            <person name="Wang C."/>
            <person name="Yang T."/>
            <person name="Huo Q."/>
            <person name="Li W."/>
            <person name="Guo W."/>
            <person name="Chen H."/>
            <person name="Zhou L."/>
            <person name="Ni X."/>
            <person name="Tian J."/>
            <person name="Zhou Y."/>
            <person name="Sheng Y."/>
            <person name="Liu T."/>
            <person name="Pan Y."/>
            <person name="Xia L."/>
            <person name="Li J."/>
            <person name="Zhao F."/>
            <person name="Cao W."/>
        </authorList>
    </citation>
    <scope>NUCLEOTIDE SEQUENCE</scope>
    <source>
        <strain evidence="1">Hyas-2018</strain>
    </source>
</reference>
<dbReference type="Proteomes" id="UP000821845">
    <property type="component" value="Chromosome 1"/>
</dbReference>
<evidence type="ECO:0000313" key="1">
    <source>
        <dbReference type="EMBL" id="KAH6945476.1"/>
    </source>
</evidence>